<dbReference type="InterPro" id="IPR001254">
    <property type="entry name" value="Trypsin_dom"/>
</dbReference>
<evidence type="ECO:0000256" key="4">
    <source>
        <dbReference type="ARBA" id="ARBA00022801"/>
    </source>
</evidence>
<dbReference type="InterPro" id="IPR001314">
    <property type="entry name" value="Peptidase_S1A"/>
</dbReference>
<dbReference type="Pfam" id="PF00089">
    <property type="entry name" value="Trypsin"/>
    <property type="match status" value="4"/>
</dbReference>
<dbReference type="GO" id="GO:0004252">
    <property type="term" value="F:serine-type endopeptidase activity"/>
    <property type="evidence" value="ECO:0007669"/>
    <property type="project" value="InterPro"/>
</dbReference>
<dbReference type="RefSeq" id="XP_011305432.1">
    <property type="nucleotide sequence ID" value="XM_011307130.1"/>
</dbReference>
<evidence type="ECO:0000313" key="11">
    <source>
        <dbReference type="RefSeq" id="XP_011305432.1"/>
    </source>
</evidence>
<dbReference type="PROSITE" id="PS00134">
    <property type="entry name" value="TRYPSIN_HIS"/>
    <property type="match status" value="3"/>
</dbReference>
<organism evidence="10 11">
    <name type="scientific">Fopius arisanus</name>
    <dbReference type="NCBI Taxonomy" id="64838"/>
    <lineage>
        <taxon>Eukaryota</taxon>
        <taxon>Metazoa</taxon>
        <taxon>Ecdysozoa</taxon>
        <taxon>Arthropoda</taxon>
        <taxon>Hexapoda</taxon>
        <taxon>Insecta</taxon>
        <taxon>Pterygota</taxon>
        <taxon>Neoptera</taxon>
        <taxon>Endopterygota</taxon>
        <taxon>Hymenoptera</taxon>
        <taxon>Apocrita</taxon>
        <taxon>Ichneumonoidea</taxon>
        <taxon>Braconidae</taxon>
        <taxon>Opiinae</taxon>
        <taxon>Fopius</taxon>
    </lineage>
</organism>
<name>A0A9R1T9I6_9HYME</name>
<dbReference type="GO" id="GO:0006508">
    <property type="term" value="P:proteolysis"/>
    <property type="evidence" value="ECO:0007669"/>
    <property type="project" value="UniProtKB-KW"/>
</dbReference>
<keyword evidence="3" id="KW-0732">Signal</keyword>
<dbReference type="FunFam" id="2.40.10.10:FF:000077">
    <property type="entry name" value="Predicted protein"/>
    <property type="match status" value="3"/>
</dbReference>
<feature type="domain" description="Peptidase S1" evidence="9">
    <location>
        <begin position="660"/>
        <end position="887"/>
    </location>
</feature>
<keyword evidence="7" id="KW-1015">Disulfide bond</keyword>
<keyword evidence="11" id="KW-0812">Transmembrane</keyword>
<dbReference type="KEGG" id="fas:105267934"/>
<dbReference type="SUPFAM" id="SSF50494">
    <property type="entry name" value="Trypsin-like serine proteases"/>
    <property type="match status" value="4"/>
</dbReference>
<dbReference type="InterPro" id="IPR018114">
    <property type="entry name" value="TRYPSIN_HIS"/>
</dbReference>
<dbReference type="InterPro" id="IPR050430">
    <property type="entry name" value="Peptidase_S1"/>
</dbReference>
<keyword evidence="11" id="KW-0472">Membrane</keyword>
<evidence type="ECO:0000313" key="10">
    <source>
        <dbReference type="Proteomes" id="UP000694866"/>
    </source>
</evidence>
<feature type="domain" description="Peptidase S1" evidence="9">
    <location>
        <begin position="148"/>
        <end position="373"/>
    </location>
</feature>
<keyword evidence="6" id="KW-0865">Zymogen</keyword>
<keyword evidence="2 8" id="KW-0645">Protease</keyword>
<evidence type="ECO:0000256" key="3">
    <source>
        <dbReference type="ARBA" id="ARBA00022729"/>
    </source>
</evidence>
<dbReference type="PANTHER" id="PTHR24276">
    <property type="entry name" value="POLYSERASE-RELATED"/>
    <property type="match status" value="1"/>
</dbReference>
<evidence type="ECO:0000256" key="1">
    <source>
        <dbReference type="ARBA" id="ARBA00007664"/>
    </source>
</evidence>
<dbReference type="PROSITE" id="PS50240">
    <property type="entry name" value="TRYPSIN_DOM"/>
    <property type="match status" value="4"/>
</dbReference>
<evidence type="ECO:0000259" key="9">
    <source>
        <dbReference type="PROSITE" id="PS50240"/>
    </source>
</evidence>
<dbReference type="SMART" id="SM00020">
    <property type="entry name" value="Tryp_SPc"/>
    <property type="match status" value="3"/>
</dbReference>
<keyword evidence="4 8" id="KW-0378">Hydrolase</keyword>
<accession>A0A9R1T9I6</accession>
<keyword evidence="5 8" id="KW-0720">Serine protease</keyword>
<dbReference type="AlphaFoldDB" id="A0A9R1T9I6"/>
<evidence type="ECO:0000256" key="6">
    <source>
        <dbReference type="ARBA" id="ARBA00023145"/>
    </source>
</evidence>
<dbReference type="InterPro" id="IPR033116">
    <property type="entry name" value="TRYPSIN_SER"/>
</dbReference>
<evidence type="ECO:0000256" key="7">
    <source>
        <dbReference type="ARBA" id="ARBA00023157"/>
    </source>
</evidence>
<proteinExistence type="inferred from homology"/>
<feature type="domain" description="Peptidase S1" evidence="9">
    <location>
        <begin position="416"/>
        <end position="642"/>
    </location>
</feature>
<comment type="similarity">
    <text evidence="1">Belongs to the peptidase S1 family.</text>
</comment>
<dbReference type="InterPro" id="IPR043504">
    <property type="entry name" value="Peptidase_S1_PA_chymotrypsin"/>
</dbReference>
<sequence>MTNTGAPAVLQKVQVPVISKEDCYRQYGKRGGIPDGQICAAYPQGGKDSCQGDSGGPLSVRQRLVGVVSWGHGCAVAGSPGVYIEVSSYRSWIRAHSNFPLKRRTYASYSQFCVATARIMNRLIVLVAVSAIAAGNALPFLDQSDHRIIGGRNASIEEVPYQVSFQYYNSHTCGGSIISKDWVLTAGHCVGGSERLYSVRAGTAFNQQGGTRHNVTRIIRHQGYNSTDAGIPTYDIALVQVTPPFTFNSTRKAVKLFGLGEQSLPNSTSTISGWGRTENGTARVLQVVNIPIVSKAACEKAYKKYGGIPDGQICAAYPNGGKDSCQGDSGGPLTIGGRLAGIVSWGYGCALAGNPGVYTEVAAYRFWIKSNSGGSRQLGIAMNAENARIVRLVLLVTEVALVIAHPFARFNPNSRIVGGDTTSIARVPYQVSIQIDGDHNCGGSIISKDWVITAAHCVDPDTNYTIRAGSNNHEDGGSIHPMAEYKVHERYILDFDGLPVNDIALIRVEVPFEFDDNVQAIEMYNQGEAAVVGSVGVVTGWGEMGEKVPAKGEENLLQIVEVPITSKHSCFTGVTRVPRGQICAGYPEGGKDACGGDSGGPLAIDGRLAGIVSWGLECAQPGYPGVYTEVAYYRRWIRNKSAAEGPWYSLINPFTPGGRIVGGKPTTIQEVPYQVSLQVNGFGFCGGIIISKEWVLTAAHCANYSPYQVTIRAGSATMSSGGSLHQVSQIVQHENHKTNPFGIPVNDVAVMRVKTPFELDETRRAIDLFRPGESSRHGIKAVITGWGSVMEGGVTTEVLNRVSVPLISMEECNDAYKSFGGIPPGQICAAYPEGGKDACQGDSGGPMTVNGRLAGVVSWGNGCARPRYPGVYSEVAYFREWINQKTGV</sequence>
<dbReference type="OrthoDB" id="10059102at2759"/>
<protein>
    <submittedName>
        <fullName evidence="11">Transmembrane protease serine 9</fullName>
    </submittedName>
</protein>
<dbReference type="PANTHER" id="PTHR24276:SF91">
    <property type="entry name" value="AT26814P-RELATED"/>
    <property type="match status" value="1"/>
</dbReference>
<keyword evidence="10" id="KW-1185">Reference proteome</keyword>
<evidence type="ECO:0000256" key="8">
    <source>
        <dbReference type="RuleBase" id="RU363034"/>
    </source>
</evidence>
<dbReference type="Gene3D" id="2.40.10.10">
    <property type="entry name" value="Trypsin-like serine proteases"/>
    <property type="match status" value="4"/>
</dbReference>
<dbReference type="CDD" id="cd00190">
    <property type="entry name" value="Tryp_SPc"/>
    <property type="match status" value="4"/>
</dbReference>
<evidence type="ECO:0000256" key="2">
    <source>
        <dbReference type="ARBA" id="ARBA00022670"/>
    </source>
</evidence>
<dbReference type="GeneID" id="105267934"/>
<dbReference type="PROSITE" id="PS00135">
    <property type="entry name" value="TRYPSIN_SER"/>
    <property type="match status" value="3"/>
</dbReference>
<reference evidence="11" key="1">
    <citation type="submission" date="2025-08" db="UniProtKB">
        <authorList>
            <consortium name="RefSeq"/>
        </authorList>
    </citation>
    <scope>IDENTIFICATION</scope>
    <source>
        <strain evidence="11">USDA-PBARC FA_bdor</strain>
        <tissue evidence="11">Whole organism</tissue>
    </source>
</reference>
<gene>
    <name evidence="11" type="primary">LOC105267934</name>
</gene>
<dbReference type="InterPro" id="IPR009003">
    <property type="entry name" value="Peptidase_S1_PA"/>
</dbReference>
<dbReference type="PRINTS" id="PR00722">
    <property type="entry name" value="CHYMOTRYPSIN"/>
</dbReference>
<feature type="domain" description="Peptidase S1" evidence="9">
    <location>
        <begin position="1"/>
        <end position="98"/>
    </location>
</feature>
<evidence type="ECO:0000256" key="5">
    <source>
        <dbReference type="ARBA" id="ARBA00022825"/>
    </source>
</evidence>
<dbReference type="Proteomes" id="UP000694866">
    <property type="component" value="Unplaced"/>
</dbReference>